<reference evidence="2 3" key="1">
    <citation type="submission" date="2024-10" db="EMBL/GenBank/DDBJ databases">
        <title>The Natural Products Discovery Center: Release of the First 8490 Sequenced Strains for Exploring Actinobacteria Biosynthetic Diversity.</title>
        <authorList>
            <person name="Kalkreuter E."/>
            <person name="Kautsar S.A."/>
            <person name="Yang D."/>
            <person name="Bader C.D."/>
            <person name="Teijaro C.N."/>
            <person name="Fluegel L."/>
            <person name="Davis C.M."/>
            <person name="Simpson J.R."/>
            <person name="Lauterbach L."/>
            <person name="Steele A.D."/>
            <person name="Gui C."/>
            <person name="Meng S."/>
            <person name="Li G."/>
            <person name="Viehrig K."/>
            <person name="Ye F."/>
            <person name="Su P."/>
            <person name="Kiefer A.F."/>
            <person name="Nichols A."/>
            <person name="Cepeda A.J."/>
            <person name="Yan W."/>
            <person name="Fan B."/>
            <person name="Jiang Y."/>
            <person name="Adhikari A."/>
            <person name="Zheng C.-J."/>
            <person name="Schuster L."/>
            <person name="Cowan T.M."/>
            <person name="Smanski M.J."/>
            <person name="Chevrette M.G."/>
            <person name="De Carvalho L.P.S."/>
            <person name="Shen B."/>
        </authorList>
    </citation>
    <scope>NUCLEOTIDE SEQUENCE [LARGE SCALE GENOMIC DNA]</scope>
    <source>
        <strain evidence="2 3">NPDC087220</strain>
    </source>
</reference>
<evidence type="ECO:0000313" key="3">
    <source>
        <dbReference type="Proteomes" id="UP001617351"/>
    </source>
</evidence>
<dbReference type="Pfam" id="PF19953">
    <property type="entry name" value="EACC1"/>
    <property type="match status" value="1"/>
</dbReference>
<protein>
    <submittedName>
        <fullName evidence="2">Uncharacterized protein</fullName>
    </submittedName>
</protein>
<keyword evidence="3" id="KW-1185">Reference proteome</keyword>
<evidence type="ECO:0000313" key="2">
    <source>
        <dbReference type="EMBL" id="MFJ2822138.1"/>
    </source>
</evidence>
<feature type="region of interest" description="Disordered" evidence="1">
    <location>
        <begin position="113"/>
        <end position="133"/>
    </location>
</feature>
<dbReference type="Proteomes" id="UP001617351">
    <property type="component" value="Unassembled WGS sequence"/>
</dbReference>
<dbReference type="RefSeq" id="WP_365517889.1">
    <property type="nucleotide sequence ID" value="NZ_JBFANW010001126.1"/>
</dbReference>
<organism evidence="2 3">
    <name type="scientific">Streptomyces toxytricini</name>
    <name type="common">Actinomyces toxytricini</name>
    <dbReference type="NCBI Taxonomy" id="67369"/>
    <lineage>
        <taxon>Bacteria</taxon>
        <taxon>Bacillati</taxon>
        <taxon>Actinomycetota</taxon>
        <taxon>Actinomycetes</taxon>
        <taxon>Kitasatosporales</taxon>
        <taxon>Streptomycetaceae</taxon>
        <taxon>Streptomyces</taxon>
    </lineage>
</organism>
<dbReference type="InterPro" id="IPR045428">
    <property type="entry name" value="EACC1"/>
</dbReference>
<comment type="caution">
    <text evidence="2">The sequence shown here is derived from an EMBL/GenBank/DDBJ whole genome shotgun (WGS) entry which is preliminary data.</text>
</comment>
<dbReference type="EMBL" id="JBIUYY010000005">
    <property type="protein sequence ID" value="MFJ2822138.1"/>
    <property type="molecule type" value="Genomic_DNA"/>
</dbReference>
<proteinExistence type="predicted"/>
<gene>
    <name evidence="2" type="ORF">ACIO7M_13610</name>
</gene>
<sequence>MDIRIDVPGDDAALEELAAWLRAERVLRGRVKLRSAPPQAGTMGSDTELLLQLAELGMAVLVAVLQSVDLWLSQRPARRGGGPGVRVTRPDGAVFDFSGGPAEVERLVAALSPHLGGEGSGDADGEGGHEPAA</sequence>
<accession>A0ABW8EFW5</accession>
<evidence type="ECO:0000256" key="1">
    <source>
        <dbReference type="SAM" id="MobiDB-lite"/>
    </source>
</evidence>
<name>A0ABW8EFW5_STRT5</name>